<comment type="caution">
    <text evidence="1">The sequence shown here is derived from an EMBL/GenBank/DDBJ whole genome shotgun (WGS) entry which is preliminary data.</text>
</comment>
<sequence>MDSSLSPAGTGLMSPGESMSHSVVALPLEIIQQVVDCLADDLYTLRQCAVVNGPFPECARATLYRHITFKGEAMGELRLLSRTLSIDPRMGALVKTLEISDLAHTPRSHAGSPNIHLVRESLPFHMLSQLHTLRLYAMRYRGADELLSILVSLPRLRLHCENVSDWYAFRSLLALPSPENLPRQPLPLGTLLPVLRTLVIKDGSWGHDKLAERLVNDYRETVRELRNIELSFGGSAEAIFWVPVIRAAGPSLRSISMSLADRSTPMTRARNSTSEVQSEAGRYPNDHAFVMDVLATCRSLQFLRLKYELPDCMTGETATPSDDFIRVLCAALCRRQPEVPWPAIEQLELWLPDRGQEVFLTPELGVLLARALLDKARYPRFKRLSVRIRIQFWSSYMTRWSRRSLSDSDPDDSEEEVVRRWKANLSEFENEDGVSLDVDVLDACESGTLR</sequence>
<reference evidence="1" key="1">
    <citation type="submission" date="2014-01" db="EMBL/GenBank/DDBJ databases">
        <title>The genome of the white-rot fungus Pycnoporus cinnabarinus: a basidiomycete model with a versatile arsenal for lignocellulosic biomass breakdown.</title>
        <authorList>
            <person name="Levasseur A."/>
            <person name="Lomascolo A."/>
            <person name="Ruiz-Duenas F.J."/>
            <person name="Uzan E."/>
            <person name="Piumi F."/>
            <person name="Kues U."/>
            <person name="Ram A.F.J."/>
            <person name="Murat C."/>
            <person name="Haon M."/>
            <person name="Benoit I."/>
            <person name="Arfi Y."/>
            <person name="Chevret D."/>
            <person name="Drula E."/>
            <person name="Kwon M.J."/>
            <person name="Gouret P."/>
            <person name="Lesage-Meessen L."/>
            <person name="Lombard V."/>
            <person name="Mariette J."/>
            <person name="Noirot C."/>
            <person name="Park J."/>
            <person name="Patyshakuliyeva A."/>
            <person name="Wieneger R.A.B."/>
            <person name="Wosten H.A.B."/>
            <person name="Martin F."/>
            <person name="Coutinho P.M."/>
            <person name="de Vries R."/>
            <person name="Martinez A.T."/>
            <person name="Klopp C."/>
            <person name="Pontarotti P."/>
            <person name="Henrissat B."/>
            <person name="Record E."/>
        </authorList>
    </citation>
    <scope>NUCLEOTIDE SEQUENCE [LARGE SCALE GENOMIC DNA]</scope>
    <source>
        <strain evidence="1">BRFM137</strain>
    </source>
</reference>
<gene>
    <name evidence="1" type="ORF">BN946_scf184706.g5</name>
</gene>
<protein>
    <recommendedName>
        <fullName evidence="3">F-box domain-containing protein</fullName>
    </recommendedName>
</protein>
<evidence type="ECO:0000313" key="2">
    <source>
        <dbReference type="Proteomes" id="UP000029665"/>
    </source>
</evidence>
<dbReference type="OMA" id="RIRIQFW"/>
<dbReference type="HOGENOM" id="CLU_608508_0_0_1"/>
<proteinExistence type="predicted"/>
<dbReference type="Proteomes" id="UP000029665">
    <property type="component" value="Unassembled WGS sequence"/>
</dbReference>
<dbReference type="AlphaFoldDB" id="A0A060SL83"/>
<accession>A0A060SL83</accession>
<name>A0A060SL83_PYCCI</name>
<dbReference type="OrthoDB" id="2758680at2759"/>
<keyword evidence="2" id="KW-1185">Reference proteome</keyword>
<dbReference type="STRING" id="5643.A0A060SL83"/>
<evidence type="ECO:0008006" key="3">
    <source>
        <dbReference type="Google" id="ProtNLM"/>
    </source>
</evidence>
<dbReference type="EMBL" id="CCBP010000228">
    <property type="protein sequence ID" value="CDO74926.1"/>
    <property type="molecule type" value="Genomic_DNA"/>
</dbReference>
<organism evidence="1 2">
    <name type="scientific">Pycnoporus cinnabarinus</name>
    <name type="common">Cinnabar-red polypore</name>
    <name type="synonym">Trametes cinnabarina</name>
    <dbReference type="NCBI Taxonomy" id="5643"/>
    <lineage>
        <taxon>Eukaryota</taxon>
        <taxon>Fungi</taxon>
        <taxon>Dikarya</taxon>
        <taxon>Basidiomycota</taxon>
        <taxon>Agaricomycotina</taxon>
        <taxon>Agaricomycetes</taxon>
        <taxon>Polyporales</taxon>
        <taxon>Polyporaceae</taxon>
        <taxon>Trametes</taxon>
    </lineage>
</organism>
<evidence type="ECO:0000313" key="1">
    <source>
        <dbReference type="EMBL" id="CDO74926.1"/>
    </source>
</evidence>